<sequence length="120" mass="12819">MSATTRARKTPYAHQSTAAPCAPPLATSGATYSCVPTNEHDLASTGSATNRGRGAATAFRRRLNRRRWSGKQDAPPLASSSVSVSPSSEGEVVDCSERSKSVSMMWPSARMRTFSGLRSR</sequence>
<accession>A0A0E0FED8</accession>
<dbReference type="EnsemblPlants" id="OMERI12G13890.1">
    <property type="protein sequence ID" value="OMERI12G13890.1"/>
    <property type="gene ID" value="OMERI12G13890"/>
</dbReference>
<dbReference type="AlphaFoldDB" id="A0A0E0FED8"/>
<evidence type="ECO:0000313" key="3">
    <source>
        <dbReference type="Proteomes" id="UP000008021"/>
    </source>
</evidence>
<dbReference type="PROSITE" id="PS51257">
    <property type="entry name" value="PROKAR_LIPOPROTEIN"/>
    <property type="match status" value="1"/>
</dbReference>
<evidence type="ECO:0000256" key="1">
    <source>
        <dbReference type="SAM" id="MobiDB-lite"/>
    </source>
</evidence>
<dbReference type="Proteomes" id="UP000008021">
    <property type="component" value="Chromosome 12"/>
</dbReference>
<organism evidence="2">
    <name type="scientific">Oryza meridionalis</name>
    <dbReference type="NCBI Taxonomy" id="40149"/>
    <lineage>
        <taxon>Eukaryota</taxon>
        <taxon>Viridiplantae</taxon>
        <taxon>Streptophyta</taxon>
        <taxon>Embryophyta</taxon>
        <taxon>Tracheophyta</taxon>
        <taxon>Spermatophyta</taxon>
        <taxon>Magnoliopsida</taxon>
        <taxon>Liliopsida</taxon>
        <taxon>Poales</taxon>
        <taxon>Poaceae</taxon>
        <taxon>BOP clade</taxon>
        <taxon>Oryzoideae</taxon>
        <taxon>Oryzeae</taxon>
        <taxon>Oryzinae</taxon>
        <taxon>Oryza</taxon>
    </lineage>
</organism>
<reference evidence="2" key="1">
    <citation type="submission" date="2015-04" db="UniProtKB">
        <authorList>
            <consortium name="EnsemblPlants"/>
        </authorList>
    </citation>
    <scope>IDENTIFICATION</scope>
</reference>
<feature type="compositionally biased region" description="Basic residues" evidence="1">
    <location>
        <begin position="59"/>
        <end position="69"/>
    </location>
</feature>
<feature type="region of interest" description="Disordered" evidence="1">
    <location>
        <begin position="1"/>
        <end position="21"/>
    </location>
</feature>
<feature type="compositionally biased region" description="Low complexity" evidence="1">
    <location>
        <begin position="79"/>
        <end position="90"/>
    </location>
</feature>
<keyword evidence="3" id="KW-1185">Reference proteome</keyword>
<protein>
    <submittedName>
        <fullName evidence="2">Uncharacterized protein</fullName>
    </submittedName>
</protein>
<reference evidence="2" key="2">
    <citation type="submission" date="2018-05" db="EMBL/GenBank/DDBJ databases">
        <title>OmerRS3 (Oryza meridionalis Reference Sequence Version 3).</title>
        <authorList>
            <person name="Zhang J."/>
            <person name="Kudrna D."/>
            <person name="Lee S."/>
            <person name="Talag J."/>
            <person name="Welchert J."/>
            <person name="Wing R.A."/>
        </authorList>
    </citation>
    <scope>NUCLEOTIDE SEQUENCE [LARGE SCALE GENOMIC DNA]</scope>
    <source>
        <strain evidence="2">cv. OR44</strain>
    </source>
</reference>
<name>A0A0E0FED8_9ORYZ</name>
<feature type="compositionally biased region" description="Low complexity" evidence="1">
    <location>
        <begin position="45"/>
        <end position="58"/>
    </location>
</feature>
<proteinExistence type="predicted"/>
<feature type="region of interest" description="Disordered" evidence="1">
    <location>
        <begin position="39"/>
        <end position="96"/>
    </location>
</feature>
<evidence type="ECO:0000313" key="2">
    <source>
        <dbReference type="EnsemblPlants" id="OMERI12G13890.1"/>
    </source>
</evidence>
<feature type="compositionally biased region" description="Basic residues" evidence="1">
    <location>
        <begin position="1"/>
        <end position="11"/>
    </location>
</feature>
<dbReference type="HOGENOM" id="CLU_2053397_0_0_1"/>
<dbReference type="Gramene" id="OMERI12G13890.1">
    <property type="protein sequence ID" value="OMERI12G13890.1"/>
    <property type="gene ID" value="OMERI12G13890"/>
</dbReference>